<keyword evidence="4" id="KW-1185">Reference proteome</keyword>
<accession>A0AA86SVE2</accession>
<feature type="compositionally biased region" description="Basic and acidic residues" evidence="1">
    <location>
        <begin position="71"/>
        <end position="81"/>
    </location>
</feature>
<organism evidence="3 4">
    <name type="scientific">Sphenostylis stenocarpa</name>
    <dbReference type="NCBI Taxonomy" id="92480"/>
    <lineage>
        <taxon>Eukaryota</taxon>
        <taxon>Viridiplantae</taxon>
        <taxon>Streptophyta</taxon>
        <taxon>Embryophyta</taxon>
        <taxon>Tracheophyta</taxon>
        <taxon>Spermatophyta</taxon>
        <taxon>Magnoliopsida</taxon>
        <taxon>eudicotyledons</taxon>
        <taxon>Gunneridae</taxon>
        <taxon>Pentapetalae</taxon>
        <taxon>rosids</taxon>
        <taxon>fabids</taxon>
        <taxon>Fabales</taxon>
        <taxon>Fabaceae</taxon>
        <taxon>Papilionoideae</taxon>
        <taxon>50 kb inversion clade</taxon>
        <taxon>NPAAA clade</taxon>
        <taxon>indigoferoid/millettioid clade</taxon>
        <taxon>Phaseoleae</taxon>
        <taxon>Sphenostylis</taxon>
    </lineage>
</organism>
<dbReference type="Gene3D" id="1.10.20.10">
    <property type="entry name" value="Histone, subunit A"/>
    <property type="match status" value="1"/>
</dbReference>
<evidence type="ECO:0000259" key="2">
    <source>
        <dbReference type="Pfam" id="PF16211"/>
    </source>
</evidence>
<dbReference type="Proteomes" id="UP001189624">
    <property type="component" value="Chromosome 5"/>
</dbReference>
<sequence length="98" mass="11096">MAEHYITVCYTHLDMLFYTDHSKAVRRDEELQKLFAGVTIADGGVLPNINPAFMSKTQAIKEPIYLPSETKSPKNSHEYRSGEAMSPSNDVPFYVVKQ</sequence>
<reference evidence="3" key="1">
    <citation type="submission" date="2023-10" db="EMBL/GenBank/DDBJ databases">
        <authorList>
            <person name="Domelevo Entfellner J.-B."/>
        </authorList>
    </citation>
    <scope>NUCLEOTIDE SEQUENCE</scope>
</reference>
<dbReference type="GO" id="GO:0046982">
    <property type="term" value="F:protein heterodimerization activity"/>
    <property type="evidence" value="ECO:0007669"/>
    <property type="project" value="InterPro"/>
</dbReference>
<feature type="region of interest" description="Disordered" evidence="1">
    <location>
        <begin position="67"/>
        <end position="91"/>
    </location>
</feature>
<evidence type="ECO:0000313" key="4">
    <source>
        <dbReference type="Proteomes" id="UP001189624"/>
    </source>
</evidence>
<evidence type="ECO:0000256" key="1">
    <source>
        <dbReference type="SAM" id="MobiDB-lite"/>
    </source>
</evidence>
<dbReference type="EMBL" id="OY731402">
    <property type="protein sequence ID" value="CAJ1955772.1"/>
    <property type="molecule type" value="Genomic_DNA"/>
</dbReference>
<dbReference type="InterPro" id="IPR002119">
    <property type="entry name" value="Histone_H2A"/>
</dbReference>
<dbReference type="SUPFAM" id="SSF47113">
    <property type="entry name" value="Histone-fold"/>
    <property type="match status" value="1"/>
</dbReference>
<evidence type="ECO:0000313" key="3">
    <source>
        <dbReference type="EMBL" id="CAJ1955772.1"/>
    </source>
</evidence>
<name>A0AA86SVE2_9FABA</name>
<dbReference type="GO" id="GO:0000786">
    <property type="term" value="C:nucleosome"/>
    <property type="evidence" value="ECO:0007669"/>
    <property type="project" value="InterPro"/>
</dbReference>
<dbReference type="InterPro" id="IPR009072">
    <property type="entry name" value="Histone-fold"/>
</dbReference>
<feature type="domain" description="Histone H2A C-terminal" evidence="2">
    <location>
        <begin position="29"/>
        <end position="60"/>
    </location>
</feature>
<gene>
    <name evidence="3" type="ORF">AYBTSS11_LOCUS16301</name>
</gene>
<dbReference type="PRINTS" id="PR00620">
    <property type="entry name" value="HISTONEH2A"/>
</dbReference>
<protein>
    <recommendedName>
        <fullName evidence="2">Histone H2A C-terminal domain-containing protein</fullName>
    </recommendedName>
</protein>
<dbReference type="Gramene" id="rna-AYBTSS11_LOCUS16301">
    <property type="protein sequence ID" value="CAJ1955772.1"/>
    <property type="gene ID" value="gene-AYBTSS11_LOCUS16301"/>
</dbReference>
<dbReference type="InterPro" id="IPR032454">
    <property type="entry name" value="Histone_H2A_C"/>
</dbReference>
<dbReference type="Pfam" id="PF16211">
    <property type="entry name" value="Histone_H2A_C"/>
    <property type="match status" value="1"/>
</dbReference>
<proteinExistence type="predicted"/>
<dbReference type="AlphaFoldDB" id="A0AA86SVE2"/>
<dbReference type="GO" id="GO:0030527">
    <property type="term" value="F:structural constituent of chromatin"/>
    <property type="evidence" value="ECO:0007669"/>
    <property type="project" value="InterPro"/>
</dbReference>
<dbReference type="GO" id="GO:0003677">
    <property type="term" value="F:DNA binding"/>
    <property type="evidence" value="ECO:0007669"/>
    <property type="project" value="InterPro"/>
</dbReference>